<reference evidence="1" key="1">
    <citation type="submission" date="2015-04" db="EMBL/GenBank/DDBJ databases">
        <authorList>
            <person name="Syromyatnikov M.Y."/>
            <person name="Popov V.N."/>
        </authorList>
    </citation>
    <scope>NUCLEOTIDE SEQUENCE</scope>
    <source>
        <strain evidence="1">MO-1</strain>
    </source>
</reference>
<gene>
    <name evidence="1" type="ORF">MAGMO_3471</name>
</gene>
<organism evidence="1">
    <name type="scientific">Magnetococcus massalia (strain MO-1)</name>
    <dbReference type="NCBI Taxonomy" id="451514"/>
    <lineage>
        <taxon>Bacteria</taxon>
        <taxon>Pseudomonadati</taxon>
        <taxon>Pseudomonadota</taxon>
        <taxon>Magnetococcia</taxon>
        <taxon>Magnetococcales</taxon>
        <taxon>Magnetococcaceae</taxon>
        <taxon>Magnetococcus</taxon>
    </lineage>
</organism>
<sequence length="442" mass="46275">MKKGLILGAAALATVAVGPIADADAGEVKLSGYYMFRMQNYDMDMAPDSATNDDGNYWTHRLSMQFDMKASEKTHAHMKVRVLDGTVDGADSPVLGNGAGNTVSGTATTLWSIRSAWLETEAYGVGLKMGKLPIVLNDRLLVSNDGNTTSFGTFLLSKSFGDVTVVAAQVKVDEGNANGASTNGTLGASDDDADLYALSLLGKVSGINWQLTGAHLTTGDDSSTGANNGGVDDLDDTWLALTLGGEVSGVNYTLTGVYEAGLDSGAANLNNTMLGESGVLVGLRLKGKTGFGGWNAYGFYGSDEFTNITNDESKWSPTWDMGGTGGKDMMKNWSNAGNATTSPTENMWGIGAGLTVKAGGWTIKPSLDYASVVENDYNNDSVDDNSYDSAFGGSLLLSTSIDKGTSLNLGGGYLSLDESNSYNSATQDDSMHVLQASIKMKF</sequence>
<accession>A0A1S7LNA9</accession>
<dbReference type="EMBL" id="LO017727">
    <property type="protein sequence ID" value="CRH07607.1"/>
    <property type="molecule type" value="Genomic_DNA"/>
</dbReference>
<protein>
    <recommendedName>
        <fullName evidence="2">Porin domain-containing protein</fullName>
    </recommendedName>
</protein>
<name>A0A1S7LNA9_MAGMO</name>
<evidence type="ECO:0000313" key="1">
    <source>
        <dbReference type="EMBL" id="CRH07607.1"/>
    </source>
</evidence>
<evidence type="ECO:0008006" key="2">
    <source>
        <dbReference type="Google" id="ProtNLM"/>
    </source>
</evidence>
<proteinExistence type="predicted"/>
<dbReference type="AlphaFoldDB" id="A0A1S7LNA9"/>